<feature type="compositionally biased region" description="Low complexity" evidence="1">
    <location>
        <begin position="216"/>
        <end position="225"/>
    </location>
</feature>
<proteinExistence type="predicted"/>
<gene>
    <name evidence="4" type="primary">LOC117649346</name>
</gene>
<dbReference type="InterPro" id="IPR031600">
    <property type="entry name" value="DUF4706"/>
</dbReference>
<dbReference type="RefSeq" id="XP_034247895.1">
    <property type="nucleotide sequence ID" value="XM_034392004.1"/>
</dbReference>
<feature type="region of interest" description="Disordered" evidence="1">
    <location>
        <begin position="216"/>
        <end position="238"/>
    </location>
</feature>
<feature type="compositionally biased region" description="Polar residues" evidence="1">
    <location>
        <begin position="147"/>
        <end position="157"/>
    </location>
</feature>
<sequence length="420" mass="45200">MSSTSLQTAAEEYFHSLNSIAERISADVASTKDAYEELWNTLSAEEQRQVIDETIIYPEAVLKYAFEDSLEKPEFSPRLNIQTGGKYIIDDEGSKGSGLTWRDEHSAPFSWLTQSQLNLTLSGDKVTFFNSLSPPQVKPRLPPFRSPHTQPKSESTLKSNTKEAESETETTNNTSGNGEPFIDHPRVVLGGSAGNTAKLASVIGAKLKFPAKVNGAQTTNGTGNNVPQNVEDTPSSGLLSKLKNKTAILKIPNSLKNVANGKSSTENASRSKSVESDRENLVQGKNMINILPAKHNKAMAPKPPVSKPKTPPPPPPPLSKRKSSCEGMATMDPERMALLGDSWSSELSAAQSSKSATMKSAAESLAMTTTDSASDMETASTSVRSPSVTSPPRETAPDFMEPIAGADNIPKTGFEFLDNW</sequence>
<evidence type="ECO:0000313" key="3">
    <source>
        <dbReference type="Proteomes" id="UP000515158"/>
    </source>
</evidence>
<dbReference type="AlphaFoldDB" id="A0A6P8ZRY8"/>
<feature type="domain" description="DUF4706" evidence="2">
    <location>
        <begin position="12"/>
        <end position="119"/>
    </location>
</feature>
<keyword evidence="3" id="KW-1185">Reference proteome</keyword>
<dbReference type="InParanoid" id="A0A6P8ZRY8"/>
<feature type="compositionally biased region" description="Polar residues" evidence="1">
    <location>
        <begin position="257"/>
        <end position="271"/>
    </location>
</feature>
<dbReference type="KEGG" id="tpal:117649346"/>
<feature type="compositionally biased region" description="Polar residues" evidence="1">
    <location>
        <begin position="366"/>
        <end position="379"/>
    </location>
</feature>
<dbReference type="OrthoDB" id="5984457at2759"/>
<reference evidence="4" key="1">
    <citation type="submission" date="2025-08" db="UniProtKB">
        <authorList>
            <consortium name="RefSeq"/>
        </authorList>
    </citation>
    <scope>IDENTIFICATION</scope>
    <source>
        <tissue evidence="4">Total insect</tissue>
    </source>
</reference>
<feature type="compositionally biased region" description="Low complexity" evidence="1">
    <location>
        <begin position="342"/>
        <end position="356"/>
    </location>
</feature>
<organism evidence="4">
    <name type="scientific">Thrips palmi</name>
    <name type="common">Melon thrips</name>
    <dbReference type="NCBI Taxonomy" id="161013"/>
    <lineage>
        <taxon>Eukaryota</taxon>
        <taxon>Metazoa</taxon>
        <taxon>Ecdysozoa</taxon>
        <taxon>Arthropoda</taxon>
        <taxon>Hexapoda</taxon>
        <taxon>Insecta</taxon>
        <taxon>Pterygota</taxon>
        <taxon>Neoptera</taxon>
        <taxon>Paraneoptera</taxon>
        <taxon>Thysanoptera</taxon>
        <taxon>Terebrantia</taxon>
        <taxon>Thripoidea</taxon>
        <taxon>Thripidae</taxon>
        <taxon>Thrips</taxon>
    </lineage>
</organism>
<feature type="compositionally biased region" description="Pro residues" evidence="1">
    <location>
        <begin position="301"/>
        <end position="318"/>
    </location>
</feature>
<evidence type="ECO:0000259" key="2">
    <source>
        <dbReference type="Pfam" id="PF15797"/>
    </source>
</evidence>
<feature type="compositionally biased region" description="Low complexity" evidence="1">
    <location>
        <begin position="380"/>
        <end position="393"/>
    </location>
</feature>
<feature type="compositionally biased region" description="Polar residues" evidence="1">
    <location>
        <begin position="226"/>
        <end position="238"/>
    </location>
</feature>
<dbReference type="PANTHER" id="PTHR34394:SF1">
    <property type="entry name" value="SIMILAR TO RIKEN CDNA 2310022B05"/>
    <property type="match status" value="1"/>
</dbReference>
<feature type="compositionally biased region" description="Pro residues" evidence="1">
    <location>
        <begin position="136"/>
        <end position="145"/>
    </location>
</feature>
<feature type="region of interest" description="Disordered" evidence="1">
    <location>
        <begin position="132"/>
        <end position="186"/>
    </location>
</feature>
<feature type="compositionally biased region" description="Low complexity" evidence="1">
    <location>
        <begin position="169"/>
        <end position="179"/>
    </location>
</feature>
<evidence type="ECO:0000256" key="1">
    <source>
        <dbReference type="SAM" id="MobiDB-lite"/>
    </source>
</evidence>
<evidence type="ECO:0000313" key="4">
    <source>
        <dbReference type="RefSeq" id="XP_034247895.1"/>
    </source>
</evidence>
<dbReference type="Pfam" id="PF15797">
    <property type="entry name" value="DUF4706"/>
    <property type="match status" value="1"/>
</dbReference>
<protein>
    <submittedName>
        <fullName evidence="4">Uncharacterized protein C1orf198 homolog</fullName>
    </submittedName>
</protein>
<dbReference type="PANTHER" id="PTHR34394">
    <property type="entry name" value="SIMILAR TO RIKEN CDNA 2310022B05"/>
    <property type="match status" value="1"/>
</dbReference>
<feature type="region of interest" description="Disordered" evidence="1">
    <location>
        <begin position="257"/>
        <end position="411"/>
    </location>
</feature>
<accession>A0A6P8ZRY8</accession>
<dbReference type="Proteomes" id="UP000515158">
    <property type="component" value="Unplaced"/>
</dbReference>
<dbReference type="GeneID" id="117649346"/>
<name>A0A6P8ZRY8_THRPL</name>